<name>B0DFP1_LACBS</name>
<dbReference type="PROSITE" id="PS00178">
    <property type="entry name" value="AA_TRNA_LIGASE_I"/>
    <property type="match status" value="1"/>
</dbReference>
<dbReference type="InterPro" id="IPR023457">
    <property type="entry name" value="Met-tRNA_synth_2"/>
</dbReference>
<dbReference type="GO" id="GO:0006431">
    <property type="term" value="P:methionyl-tRNA aminoacylation"/>
    <property type="evidence" value="ECO:0007669"/>
    <property type="project" value="InterPro"/>
</dbReference>
<sequence>MLRRPCRRLSTTTRVCSLDLHRPRFFQLRSLSTPAGAKKPYYLTTPIFYPNAVPHIGHLYTLVLGDIFARYQRILDPTRPVHFLAGTDEHGLKIQQAAEKAGVEPKSFCDSLSGKFRELADRARISYTVYMRTTQEQHKKAVEHVWLTLDRKGFIYKGQYEGWYSITDECFYADAQVMPATLPSSSSSRGEKPAMISIETSSPVEWTTEQNYMFRLSAFREALEEHYREQKTEVHPPPYHSAVLKMLGSASSSTSSSADAPEPILQDISISRPRSRLSWGVPVPTDPLNHTMYVWFDALLVYLSGVGYPWSHLGPSIPWPADLQIIGKDILRFHALYLPAILMALSSPSPPSSSPSPPPQKLPLSSKILSHAHWTVSRQKMSKSLGNVADPLAAMSTYGVDIVRYYLAIVGGRFRDDVDWSPEQLTKHSKELQSLLGNYFLRVTSERISAVAQPATESNASETIEEPNPNRSLLLSARALPTQVQKALDNLEVGEALEEIIALLRLANKTVTTIAPWSASCPPTNVYVTQLVALETLRITGICLQPFIPDVAEKLLDGLGVPAGERDWASAQSEVDWRGRVVKGVRLF</sequence>
<comment type="similarity">
    <text evidence="2 10">Belongs to the class-I aminoacyl-tRNA synthetase family.</text>
</comment>
<dbReference type="SUPFAM" id="SSF47323">
    <property type="entry name" value="Anticodon-binding domain of a subclass of class I aminoacyl-tRNA synthetases"/>
    <property type="match status" value="1"/>
</dbReference>
<evidence type="ECO:0000256" key="5">
    <source>
        <dbReference type="ARBA" id="ARBA00022741"/>
    </source>
</evidence>
<dbReference type="CDD" id="cd00814">
    <property type="entry name" value="MetRS_core"/>
    <property type="match status" value="1"/>
</dbReference>
<keyword evidence="4 10" id="KW-0436">Ligase</keyword>
<evidence type="ECO:0000259" key="12">
    <source>
        <dbReference type="Pfam" id="PF19303"/>
    </source>
</evidence>
<dbReference type="InterPro" id="IPR001412">
    <property type="entry name" value="aa-tRNA-synth_I_CS"/>
</dbReference>
<comment type="subcellular location">
    <subcellularLocation>
        <location evidence="1">Cytoplasm</location>
    </subcellularLocation>
</comment>
<dbReference type="InterPro" id="IPR033911">
    <property type="entry name" value="MetRS_core"/>
</dbReference>
<dbReference type="PRINTS" id="PR01041">
    <property type="entry name" value="TRNASYNTHMET"/>
</dbReference>
<dbReference type="SUPFAM" id="SSF52374">
    <property type="entry name" value="Nucleotidylyl transferase"/>
    <property type="match status" value="1"/>
</dbReference>
<dbReference type="GeneID" id="6078369"/>
<keyword evidence="6 10" id="KW-0067">ATP-binding</keyword>
<evidence type="ECO:0000256" key="2">
    <source>
        <dbReference type="ARBA" id="ARBA00005594"/>
    </source>
</evidence>
<dbReference type="Pfam" id="PF19303">
    <property type="entry name" value="Anticodon_3"/>
    <property type="match status" value="1"/>
</dbReference>
<dbReference type="GO" id="GO:0004825">
    <property type="term" value="F:methionine-tRNA ligase activity"/>
    <property type="evidence" value="ECO:0007669"/>
    <property type="project" value="UniProtKB-EC"/>
</dbReference>
<dbReference type="Proteomes" id="UP000001194">
    <property type="component" value="Unassembled WGS sequence"/>
</dbReference>
<dbReference type="Gene3D" id="1.10.730.10">
    <property type="entry name" value="Isoleucyl-tRNA Synthetase, Domain 1"/>
    <property type="match status" value="1"/>
</dbReference>
<dbReference type="FunCoup" id="B0DFP1">
    <property type="interactions" value="234"/>
</dbReference>
<dbReference type="RefSeq" id="XP_001882752.1">
    <property type="nucleotide sequence ID" value="XM_001882717.1"/>
</dbReference>
<dbReference type="OrthoDB" id="24670at2759"/>
<dbReference type="Pfam" id="PF09334">
    <property type="entry name" value="tRNA-synt_1g"/>
    <property type="match status" value="1"/>
</dbReference>
<organism evidence="14">
    <name type="scientific">Laccaria bicolor (strain S238N-H82 / ATCC MYA-4686)</name>
    <name type="common">Bicoloured deceiver</name>
    <name type="synonym">Laccaria laccata var. bicolor</name>
    <dbReference type="NCBI Taxonomy" id="486041"/>
    <lineage>
        <taxon>Eukaryota</taxon>
        <taxon>Fungi</taxon>
        <taxon>Dikarya</taxon>
        <taxon>Basidiomycota</taxon>
        <taxon>Agaricomycotina</taxon>
        <taxon>Agaricomycetes</taxon>
        <taxon>Agaricomycetidae</taxon>
        <taxon>Agaricales</taxon>
        <taxon>Agaricineae</taxon>
        <taxon>Hydnangiaceae</taxon>
        <taxon>Laccaria</taxon>
    </lineage>
</organism>
<dbReference type="InterPro" id="IPR014729">
    <property type="entry name" value="Rossmann-like_a/b/a_fold"/>
</dbReference>
<dbReference type="InterPro" id="IPR015413">
    <property type="entry name" value="Methionyl/Leucyl_tRNA_Synth"/>
</dbReference>
<reference evidence="13 14" key="1">
    <citation type="journal article" date="2008" name="Nature">
        <title>The genome of Laccaria bicolor provides insights into mycorrhizal symbiosis.</title>
        <authorList>
            <person name="Martin F."/>
            <person name="Aerts A."/>
            <person name="Ahren D."/>
            <person name="Brun A."/>
            <person name="Danchin E.G.J."/>
            <person name="Duchaussoy F."/>
            <person name="Gibon J."/>
            <person name="Kohler A."/>
            <person name="Lindquist E."/>
            <person name="Pereda V."/>
            <person name="Salamov A."/>
            <person name="Shapiro H.J."/>
            <person name="Wuyts J."/>
            <person name="Blaudez D."/>
            <person name="Buee M."/>
            <person name="Brokstein P."/>
            <person name="Canbaeck B."/>
            <person name="Cohen D."/>
            <person name="Courty P.E."/>
            <person name="Coutinho P.M."/>
            <person name="Delaruelle C."/>
            <person name="Detter J.C."/>
            <person name="Deveau A."/>
            <person name="DiFazio S."/>
            <person name="Duplessis S."/>
            <person name="Fraissinet-Tachet L."/>
            <person name="Lucic E."/>
            <person name="Frey-Klett P."/>
            <person name="Fourrey C."/>
            <person name="Feussner I."/>
            <person name="Gay G."/>
            <person name="Grimwood J."/>
            <person name="Hoegger P.J."/>
            <person name="Jain P."/>
            <person name="Kilaru S."/>
            <person name="Labbe J."/>
            <person name="Lin Y.C."/>
            <person name="Legue V."/>
            <person name="Le Tacon F."/>
            <person name="Marmeisse R."/>
            <person name="Melayah D."/>
            <person name="Montanini B."/>
            <person name="Muratet M."/>
            <person name="Nehls U."/>
            <person name="Niculita-Hirzel H."/>
            <person name="Oudot-Le Secq M.P."/>
            <person name="Peter M."/>
            <person name="Quesneville H."/>
            <person name="Rajashekar B."/>
            <person name="Reich M."/>
            <person name="Rouhier N."/>
            <person name="Schmutz J."/>
            <person name="Yin T."/>
            <person name="Chalot M."/>
            <person name="Henrissat B."/>
            <person name="Kuees U."/>
            <person name="Lucas S."/>
            <person name="Van de Peer Y."/>
            <person name="Podila G.K."/>
            <person name="Polle A."/>
            <person name="Pukkila P.J."/>
            <person name="Richardson P.M."/>
            <person name="Rouze P."/>
            <person name="Sanders I.R."/>
            <person name="Stajich J.E."/>
            <person name="Tunlid A."/>
            <person name="Tuskan G."/>
            <person name="Grigoriev I.V."/>
        </authorList>
    </citation>
    <scope>NUCLEOTIDE SEQUENCE [LARGE SCALE GENOMIC DNA]</scope>
    <source>
        <strain evidence="14">S238N-H82 / ATCC MYA-4686</strain>
    </source>
</reference>
<accession>B0DFP1</accession>
<keyword evidence="8 10" id="KW-0030">Aminoacyl-tRNA synthetase</keyword>
<dbReference type="GO" id="GO:0005524">
    <property type="term" value="F:ATP binding"/>
    <property type="evidence" value="ECO:0007669"/>
    <property type="project" value="UniProtKB-KW"/>
</dbReference>
<evidence type="ECO:0000256" key="10">
    <source>
        <dbReference type="RuleBase" id="RU363039"/>
    </source>
</evidence>
<dbReference type="InParanoid" id="B0DFP1"/>
<dbReference type="Gene3D" id="3.40.50.620">
    <property type="entry name" value="HUPs"/>
    <property type="match status" value="1"/>
</dbReference>
<dbReference type="GO" id="GO:0005737">
    <property type="term" value="C:cytoplasm"/>
    <property type="evidence" value="ECO:0007669"/>
    <property type="project" value="UniProtKB-SubCell"/>
</dbReference>
<proteinExistence type="inferred from homology"/>
<evidence type="ECO:0000313" key="14">
    <source>
        <dbReference type="Proteomes" id="UP000001194"/>
    </source>
</evidence>
<dbReference type="Gene3D" id="2.170.220.10">
    <property type="match status" value="1"/>
</dbReference>
<keyword evidence="7 10" id="KW-0648">Protein biosynthesis</keyword>
<evidence type="ECO:0000256" key="8">
    <source>
        <dbReference type="ARBA" id="ARBA00023146"/>
    </source>
</evidence>
<dbReference type="KEGG" id="lbc:LACBIDRAFT_236402"/>
<dbReference type="PANTHER" id="PTHR43326">
    <property type="entry name" value="METHIONYL-TRNA SYNTHETASE"/>
    <property type="match status" value="1"/>
</dbReference>
<evidence type="ECO:0000256" key="4">
    <source>
        <dbReference type="ARBA" id="ARBA00022598"/>
    </source>
</evidence>
<dbReference type="NCBIfam" id="TIGR00398">
    <property type="entry name" value="metG"/>
    <property type="match status" value="1"/>
</dbReference>
<dbReference type="EMBL" id="DS547108">
    <property type="protein sequence ID" value="EDR06380.1"/>
    <property type="molecule type" value="Genomic_DNA"/>
</dbReference>
<evidence type="ECO:0000256" key="7">
    <source>
        <dbReference type="ARBA" id="ARBA00022917"/>
    </source>
</evidence>
<keyword evidence="5 10" id="KW-0547">Nucleotide-binding</keyword>
<dbReference type="InterPro" id="IPR041872">
    <property type="entry name" value="Anticodon_Met"/>
</dbReference>
<dbReference type="STRING" id="486041.B0DFP1"/>
<protein>
    <recommendedName>
        <fullName evidence="3">methionine--tRNA ligase</fullName>
        <ecNumber evidence="3">6.1.1.10</ecNumber>
    </recommendedName>
    <alternativeName>
        <fullName evidence="9">Methionyl-tRNA synthetase</fullName>
    </alternativeName>
</protein>
<feature type="domain" description="Methionyl/Leucyl tRNA synthetase" evidence="11">
    <location>
        <begin position="41"/>
        <end position="443"/>
    </location>
</feature>
<evidence type="ECO:0000259" key="11">
    <source>
        <dbReference type="Pfam" id="PF09334"/>
    </source>
</evidence>
<feature type="domain" description="Methionyl-tRNA synthetase anticodon-binding" evidence="12">
    <location>
        <begin position="482"/>
        <end position="572"/>
    </location>
</feature>
<evidence type="ECO:0000256" key="6">
    <source>
        <dbReference type="ARBA" id="ARBA00022840"/>
    </source>
</evidence>
<evidence type="ECO:0000313" key="13">
    <source>
        <dbReference type="EMBL" id="EDR06380.1"/>
    </source>
</evidence>
<dbReference type="PANTHER" id="PTHR43326:SF1">
    <property type="entry name" value="METHIONINE--TRNA LIGASE, MITOCHONDRIAL"/>
    <property type="match status" value="1"/>
</dbReference>
<evidence type="ECO:0000256" key="9">
    <source>
        <dbReference type="ARBA" id="ARBA00030904"/>
    </source>
</evidence>
<keyword evidence="14" id="KW-1185">Reference proteome</keyword>
<dbReference type="InterPro" id="IPR014758">
    <property type="entry name" value="Met-tRNA_synth"/>
</dbReference>
<gene>
    <name evidence="13" type="ORF">LACBIDRAFT_236402</name>
</gene>
<dbReference type="InterPro" id="IPR009080">
    <property type="entry name" value="tRNAsynth_Ia_anticodon-bd"/>
</dbReference>
<dbReference type="HOGENOM" id="CLU_009710_9_0_1"/>
<evidence type="ECO:0000256" key="1">
    <source>
        <dbReference type="ARBA" id="ARBA00004496"/>
    </source>
</evidence>
<dbReference type="EC" id="6.1.1.10" evidence="3"/>
<evidence type="ECO:0000256" key="3">
    <source>
        <dbReference type="ARBA" id="ARBA00012838"/>
    </source>
</evidence>
<dbReference type="AlphaFoldDB" id="B0DFP1"/>